<dbReference type="Proteomes" id="UP000008783">
    <property type="component" value="Unassembled WGS sequence"/>
</dbReference>
<sequence>MFSAGSSGHLSPSDMFILSTKAIPAPRKLLSQIILLGLIARKICATFPKILAPDFDEFLTSRGHASAQVEESRKLSMTEIVQGINGYPHTSQHDAAPNQVTAADERQTSVILGQLGTKRTAPMLDFPEGEGFSDEHPPNSEHSNGHDQVRSTDPTQKSKSGPEGGSTSYSPIDPITGLGTSTDLTNSKIRQDFEDRVMRPLYECDVDSLALRLKDEAAENFGILARDLVNQFGRIVDGLPTPAVNHQPGTLNLELSLAPAQPFPKNFDRVGGRISRRMSGFWHLLQNDDHFHPDISEPIPKHRISNWVMGKFLPFFDITTTYLSYDLKLALEESRFTADIHSLLKHLNPSTWQAVVRTILIAQIKTVSYNHEKQPRINELLELLIKFEKASPLDRKTSYKSVHDSRVIAFVTSLINHIMETPEAKRRRHAGNGVLDQFEVLRHYYLNNMSQYMLQYHIRDVSDENMAKLREKSVYPQLQAYDEAAMLYSDALNSAYAKYGELLLKLPEIELEEKRTELPGFRLIYLTNRSQRNHALIFSLGRDEELPVKYDQPIPTEGFIGIEKPNYRLRHLLDRDRNSYPVWRKIMDENHRESKSLHPMPSTISFLEEESRQIRFTLQEILPRLPLGEQISKLEEMLKYPFYEDNR</sequence>
<feature type="compositionally biased region" description="Polar residues" evidence="1">
    <location>
        <begin position="151"/>
        <end position="170"/>
    </location>
</feature>
<accession>E3KR92</accession>
<protein>
    <submittedName>
        <fullName evidence="2">Uncharacterized protein</fullName>
    </submittedName>
</protein>
<keyword evidence="3" id="KW-1185">Reference proteome</keyword>
<evidence type="ECO:0000313" key="3">
    <source>
        <dbReference type="Proteomes" id="UP000008783"/>
    </source>
</evidence>
<dbReference type="OrthoDB" id="10302704at2759"/>
<gene>
    <name evidence="2" type="ORF">PGTG_13199</name>
</gene>
<dbReference type="RefSeq" id="XP_003331236.1">
    <property type="nucleotide sequence ID" value="XM_003331188.1"/>
</dbReference>
<reference key="1">
    <citation type="submission" date="2007-01" db="EMBL/GenBank/DDBJ databases">
        <title>The Genome Sequence of Puccinia graminis f. sp. tritici Strain CRL 75-36-700-3.</title>
        <authorList>
            <consortium name="The Broad Institute Genome Sequencing Platform"/>
            <person name="Birren B."/>
            <person name="Lander E."/>
            <person name="Galagan J."/>
            <person name="Nusbaum C."/>
            <person name="Devon K."/>
            <person name="Cuomo C."/>
            <person name="Jaffe D."/>
            <person name="Butler J."/>
            <person name="Alvarez P."/>
            <person name="Gnerre S."/>
            <person name="Grabherr M."/>
            <person name="Mauceli E."/>
            <person name="Brockman W."/>
            <person name="Young S."/>
            <person name="LaButti K."/>
            <person name="Sykes S."/>
            <person name="DeCaprio D."/>
            <person name="Crawford M."/>
            <person name="Koehrsen M."/>
            <person name="Engels R."/>
            <person name="Montgomery P."/>
            <person name="Pearson M."/>
            <person name="Howarth C."/>
            <person name="Larson L."/>
            <person name="White J."/>
            <person name="Zeng Q."/>
            <person name="Kodira C."/>
            <person name="Yandava C."/>
            <person name="Alvarado L."/>
            <person name="O'Leary S."/>
            <person name="Szabo L."/>
            <person name="Dean R."/>
            <person name="Schein J."/>
        </authorList>
    </citation>
    <scope>NUCLEOTIDE SEQUENCE</scope>
    <source>
        <strain>CRL 75-36-700-3</strain>
    </source>
</reference>
<dbReference type="EMBL" id="DS178302">
    <property type="protein sequence ID" value="EFP86817.1"/>
    <property type="molecule type" value="Genomic_DNA"/>
</dbReference>
<dbReference type="AlphaFoldDB" id="E3KR92"/>
<evidence type="ECO:0000313" key="2">
    <source>
        <dbReference type="EMBL" id="EFP86817.1"/>
    </source>
</evidence>
<dbReference type="InParanoid" id="E3KR92"/>
<feature type="region of interest" description="Disordered" evidence="1">
    <location>
        <begin position="112"/>
        <end position="183"/>
    </location>
</feature>
<dbReference type="GeneID" id="10541404"/>
<organism evidence="2 3">
    <name type="scientific">Puccinia graminis f. sp. tritici (strain CRL 75-36-700-3 / race SCCL)</name>
    <name type="common">Black stem rust fungus</name>
    <dbReference type="NCBI Taxonomy" id="418459"/>
    <lineage>
        <taxon>Eukaryota</taxon>
        <taxon>Fungi</taxon>
        <taxon>Dikarya</taxon>
        <taxon>Basidiomycota</taxon>
        <taxon>Pucciniomycotina</taxon>
        <taxon>Pucciniomycetes</taxon>
        <taxon>Pucciniales</taxon>
        <taxon>Pucciniaceae</taxon>
        <taxon>Puccinia</taxon>
    </lineage>
</organism>
<dbReference type="VEuPathDB" id="FungiDB:PGTG_13199"/>
<evidence type="ECO:0000256" key="1">
    <source>
        <dbReference type="SAM" id="MobiDB-lite"/>
    </source>
</evidence>
<dbReference type="HOGENOM" id="CLU_400168_0_0_1"/>
<feature type="compositionally biased region" description="Basic and acidic residues" evidence="1">
    <location>
        <begin position="133"/>
        <end position="150"/>
    </location>
</feature>
<proteinExistence type="predicted"/>
<reference evidence="3" key="2">
    <citation type="journal article" date="2011" name="Proc. Natl. Acad. Sci. U.S.A.">
        <title>Obligate biotrophy features unraveled by the genomic analysis of rust fungi.</title>
        <authorList>
            <person name="Duplessis S."/>
            <person name="Cuomo C.A."/>
            <person name="Lin Y.-C."/>
            <person name="Aerts A."/>
            <person name="Tisserant E."/>
            <person name="Veneault-Fourrey C."/>
            <person name="Joly D.L."/>
            <person name="Hacquard S."/>
            <person name="Amselem J."/>
            <person name="Cantarel B.L."/>
            <person name="Chiu R."/>
            <person name="Coutinho P.M."/>
            <person name="Feau N."/>
            <person name="Field M."/>
            <person name="Frey P."/>
            <person name="Gelhaye E."/>
            <person name="Goldberg J."/>
            <person name="Grabherr M.G."/>
            <person name="Kodira C.D."/>
            <person name="Kohler A."/>
            <person name="Kuees U."/>
            <person name="Lindquist E.A."/>
            <person name="Lucas S.M."/>
            <person name="Mago R."/>
            <person name="Mauceli E."/>
            <person name="Morin E."/>
            <person name="Murat C."/>
            <person name="Pangilinan J.L."/>
            <person name="Park R."/>
            <person name="Pearson M."/>
            <person name="Quesneville H."/>
            <person name="Rouhier N."/>
            <person name="Sakthikumar S."/>
            <person name="Salamov A.A."/>
            <person name="Schmutz J."/>
            <person name="Selles B."/>
            <person name="Shapiro H."/>
            <person name="Tanguay P."/>
            <person name="Tuskan G.A."/>
            <person name="Henrissat B."/>
            <person name="Van de Peer Y."/>
            <person name="Rouze P."/>
            <person name="Ellis J.G."/>
            <person name="Dodds P.N."/>
            <person name="Schein J.E."/>
            <person name="Zhong S."/>
            <person name="Hamelin R.C."/>
            <person name="Grigoriev I.V."/>
            <person name="Szabo L.J."/>
            <person name="Martin F."/>
        </authorList>
    </citation>
    <scope>NUCLEOTIDE SEQUENCE [LARGE SCALE GENOMIC DNA]</scope>
    <source>
        <strain evidence="3">CRL 75-36-700-3 / race SCCL</strain>
    </source>
</reference>
<name>E3KR92_PUCGT</name>
<dbReference type="KEGG" id="pgr:PGTG_13199"/>